<keyword evidence="4 9" id="KW-0159">Chromosome partition</keyword>
<dbReference type="HAMAP" id="MF_01808">
    <property type="entry name" value="Recomb_XerC_XerD"/>
    <property type="match status" value="1"/>
</dbReference>
<comment type="subcellular location">
    <subcellularLocation>
        <location evidence="1 9">Cytoplasm</location>
    </subcellularLocation>
</comment>
<dbReference type="SUPFAM" id="SSF56349">
    <property type="entry name" value="DNA breaking-rejoining enzymes"/>
    <property type="match status" value="1"/>
</dbReference>
<feature type="compositionally biased region" description="Low complexity" evidence="10">
    <location>
        <begin position="51"/>
        <end position="63"/>
    </location>
</feature>
<dbReference type="SUPFAM" id="SSF47823">
    <property type="entry name" value="lambda integrase-like, N-terminal domain"/>
    <property type="match status" value="1"/>
</dbReference>
<evidence type="ECO:0000256" key="4">
    <source>
        <dbReference type="ARBA" id="ARBA00022829"/>
    </source>
</evidence>
<dbReference type="InterPro" id="IPR010998">
    <property type="entry name" value="Integrase_recombinase_N"/>
</dbReference>
<reference evidence="13" key="1">
    <citation type="journal article" date="2021" name="PeerJ">
        <title>Extensive microbial diversity within the chicken gut microbiome revealed by metagenomics and culture.</title>
        <authorList>
            <person name="Gilroy R."/>
            <person name="Ravi A."/>
            <person name="Getino M."/>
            <person name="Pursley I."/>
            <person name="Horton D.L."/>
            <person name="Alikhan N.F."/>
            <person name="Baker D."/>
            <person name="Gharbi K."/>
            <person name="Hall N."/>
            <person name="Watson M."/>
            <person name="Adriaenssens E.M."/>
            <person name="Foster-Nyarko E."/>
            <person name="Jarju S."/>
            <person name="Secka A."/>
            <person name="Antonio M."/>
            <person name="Oren A."/>
            <person name="Chaudhuri R.R."/>
            <person name="La Ragione R."/>
            <person name="Hildebrand F."/>
            <person name="Pallen M.J."/>
        </authorList>
    </citation>
    <scope>NUCLEOTIDE SEQUENCE</scope>
    <source>
        <strain evidence="13">ChiHecec2B26-446</strain>
    </source>
</reference>
<keyword evidence="3 9" id="KW-0132">Cell division</keyword>
<keyword evidence="7 9" id="KW-0233">DNA recombination</keyword>
<dbReference type="InterPro" id="IPR011010">
    <property type="entry name" value="DNA_brk_join_enz"/>
</dbReference>
<dbReference type="Gene3D" id="1.10.150.130">
    <property type="match status" value="1"/>
</dbReference>
<evidence type="ECO:0000256" key="2">
    <source>
        <dbReference type="ARBA" id="ARBA00022490"/>
    </source>
</evidence>
<dbReference type="InterPro" id="IPR023009">
    <property type="entry name" value="Tyrosine_recombinase_XerC/XerD"/>
</dbReference>
<feature type="active site" evidence="9">
    <location>
        <position position="256"/>
    </location>
</feature>
<evidence type="ECO:0000259" key="11">
    <source>
        <dbReference type="PROSITE" id="PS51898"/>
    </source>
</evidence>
<proteinExistence type="inferred from homology"/>
<feature type="region of interest" description="Disordered" evidence="10">
    <location>
        <begin position="1"/>
        <end position="63"/>
    </location>
</feature>
<keyword evidence="8 9" id="KW-0131">Cell cycle</keyword>
<dbReference type="Pfam" id="PF02899">
    <property type="entry name" value="Phage_int_SAM_1"/>
    <property type="match status" value="1"/>
</dbReference>
<dbReference type="Proteomes" id="UP000886752">
    <property type="component" value="Unassembled WGS sequence"/>
</dbReference>
<dbReference type="InterPro" id="IPR004107">
    <property type="entry name" value="Integrase_SAM-like_N"/>
</dbReference>
<evidence type="ECO:0000256" key="7">
    <source>
        <dbReference type="ARBA" id="ARBA00023172"/>
    </source>
</evidence>
<sequence length="399" mass="43381">MARLSSALTGQHRKGGATAAGRGAAAAAETARESGTSPAFPDDQAEDRAAVRAGARSGARSGPRVCPAPFAHASCVQDFLQDLLVQRNASPATVRAYGTDLEDLETFLASRGLSLEDPGSIDRRELQAWLAGLFRAGCARSTMARRLSAVRSLFHYLYRNGRVESLEAIQIRNPKQEQHTPRALNVDETCEVLDKGARTQALRARGTTDEQADALQKRDLALAELLYGSGLRISEALALNVQEVDPSFGYVRVMGKGRRERLSPLSDTCVDALAAWQKVRAVLARPDEPALFTGARGARLDRREARRIIESLCRRAGLARTVSPHVLRHSFATHLLSAGADLRAVQELLGHKRLSTTQRYTQVSLGQLVATYDRAHPLAEQAEHETLAHLQDGKSEDGE</sequence>
<dbReference type="Pfam" id="PF00589">
    <property type="entry name" value="Phage_integrase"/>
    <property type="match status" value="1"/>
</dbReference>
<evidence type="ECO:0000256" key="8">
    <source>
        <dbReference type="ARBA" id="ARBA00023306"/>
    </source>
</evidence>
<feature type="active site" evidence="9">
    <location>
        <position position="232"/>
    </location>
</feature>
<feature type="domain" description="Tyr recombinase" evidence="11">
    <location>
        <begin position="179"/>
        <end position="373"/>
    </location>
</feature>
<dbReference type="GO" id="GO:0006313">
    <property type="term" value="P:DNA transposition"/>
    <property type="evidence" value="ECO:0007669"/>
    <property type="project" value="UniProtKB-UniRule"/>
</dbReference>
<comment type="similarity">
    <text evidence="9">Belongs to the 'phage' integrase family. XerC subfamily.</text>
</comment>
<evidence type="ECO:0000256" key="1">
    <source>
        <dbReference type="ARBA" id="ARBA00004496"/>
    </source>
</evidence>
<feature type="compositionally biased region" description="Low complexity" evidence="10">
    <location>
        <begin position="16"/>
        <end position="37"/>
    </location>
</feature>
<dbReference type="GO" id="GO:0009037">
    <property type="term" value="F:tyrosine-based site-specific recombinase activity"/>
    <property type="evidence" value="ECO:0007669"/>
    <property type="project" value="UniProtKB-UniRule"/>
</dbReference>
<dbReference type="GO" id="GO:0005737">
    <property type="term" value="C:cytoplasm"/>
    <property type="evidence" value="ECO:0007669"/>
    <property type="project" value="UniProtKB-SubCell"/>
</dbReference>
<keyword evidence="2 9" id="KW-0963">Cytoplasm</keyword>
<keyword evidence="6 9" id="KW-0238">DNA-binding</keyword>
<comment type="caution">
    <text evidence="13">The sequence shown here is derived from an EMBL/GenBank/DDBJ whole genome shotgun (WGS) entry which is preliminary data.</text>
</comment>
<dbReference type="InterPro" id="IPR002104">
    <property type="entry name" value="Integrase_catalytic"/>
</dbReference>
<feature type="active site" evidence="9">
    <location>
        <position position="351"/>
    </location>
</feature>
<comment type="subunit">
    <text evidence="9">Forms a cyclic heterotetrameric complex composed of two molecules of XerC and two molecules of XerD.</text>
</comment>
<dbReference type="GO" id="GO:0007059">
    <property type="term" value="P:chromosome segregation"/>
    <property type="evidence" value="ECO:0007669"/>
    <property type="project" value="UniProtKB-UniRule"/>
</dbReference>
<comment type="function">
    <text evidence="9">Site-specific tyrosine recombinase, which acts by catalyzing the cutting and rejoining of the recombining DNA molecules. The XerC-XerD complex is essential to convert dimers of the bacterial chromosome into monomers to permit their segregation at cell division. It also contributes to the segregational stability of plasmids.</text>
</comment>
<dbReference type="Gene3D" id="1.10.443.10">
    <property type="entry name" value="Intergrase catalytic core"/>
    <property type="match status" value="1"/>
</dbReference>
<dbReference type="GO" id="GO:0051301">
    <property type="term" value="P:cell division"/>
    <property type="evidence" value="ECO:0007669"/>
    <property type="project" value="UniProtKB-KW"/>
</dbReference>
<dbReference type="PANTHER" id="PTHR30349:SF77">
    <property type="entry name" value="TYROSINE RECOMBINASE XERC"/>
    <property type="match status" value="1"/>
</dbReference>
<evidence type="ECO:0000256" key="9">
    <source>
        <dbReference type="HAMAP-Rule" id="MF_01808"/>
    </source>
</evidence>
<dbReference type="CDD" id="cd00798">
    <property type="entry name" value="INT_XerDC_C"/>
    <property type="match status" value="1"/>
</dbReference>
<protein>
    <recommendedName>
        <fullName evidence="9">Tyrosine recombinase XerC</fullName>
    </recommendedName>
</protein>
<dbReference type="GO" id="GO:0003677">
    <property type="term" value="F:DNA binding"/>
    <property type="evidence" value="ECO:0007669"/>
    <property type="project" value="UniProtKB-UniRule"/>
</dbReference>
<dbReference type="EMBL" id="DXHV01000081">
    <property type="protein sequence ID" value="HIW01442.1"/>
    <property type="molecule type" value="Genomic_DNA"/>
</dbReference>
<feature type="domain" description="Core-binding (CB)" evidence="12">
    <location>
        <begin position="70"/>
        <end position="158"/>
    </location>
</feature>
<keyword evidence="5 9" id="KW-0229">DNA integration</keyword>
<evidence type="ECO:0000259" key="12">
    <source>
        <dbReference type="PROSITE" id="PS51900"/>
    </source>
</evidence>
<reference evidence="13" key="2">
    <citation type="submission" date="2021-04" db="EMBL/GenBank/DDBJ databases">
        <authorList>
            <person name="Gilroy R."/>
        </authorList>
    </citation>
    <scope>NUCLEOTIDE SEQUENCE</scope>
    <source>
        <strain evidence="13">ChiHecec2B26-446</strain>
    </source>
</reference>
<dbReference type="PANTHER" id="PTHR30349">
    <property type="entry name" value="PHAGE INTEGRASE-RELATED"/>
    <property type="match status" value="1"/>
</dbReference>
<evidence type="ECO:0000313" key="14">
    <source>
        <dbReference type="Proteomes" id="UP000886752"/>
    </source>
</evidence>
<dbReference type="InterPro" id="IPR044068">
    <property type="entry name" value="CB"/>
</dbReference>
<feature type="active site" description="O-(3'-phospho-DNA)-tyrosine intermediate" evidence="9">
    <location>
        <position position="360"/>
    </location>
</feature>
<feature type="active site" evidence="9">
    <location>
        <position position="325"/>
    </location>
</feature>
<name>A0A9D1PZI6_9BACT</name>
<dbReference type="InterPro" id="IPR013762">
    <property type="entry name" value="Integrase-like_cat_sf"/>
</dbReference>
<dbReference type="PROSITE" id="PS51898">
    <property type="entry name" value="TYR_RECOMBINASE"/>
    <property type="match status" value="1"/>
</dbReference>
<accession>A0A9D1PZI6</accession>
<dbReference type="AlphaFoldDB" id="A0A9D1PZI6"/>
<evidence type="ECO:0000256" key="6">
    <source>
        <dbReference type="ARBA" id="ARBA00023125"/>
    </source>
</evidence>
<evidence type="ECO:0000256" key="10">
    <source>
        <dbReference type="SAM" id="MobiDB-lite"/>
    </source>
</evidence>
<evidence type="ECO:0000256" key="3">
    <source>
        <dbReference type="ARBA" id="ARBA00022618"/>
    </source>
</evidence>
<dbReference type="PROSITE" id="PS51900">
    <property type="entry name" value="CB"/>
    <property type="match status" value="1"/>
</dbReference>
<gene>
    <name evidence="9" type="primary">xerC</name>
    <name evidence="13" type="ORF">H9894_09705</name>
</gene>
<feature type="active site" evidence="9">
    <location>
        <position position="328"/>
    </location>
</feature>
<organism evidence="13 14">
    <name type="scientific">Candidatus Desulfovibrio intestinipullorum</name>
    <dbReference type="NCBI Taxonomy" id="2838536"/>
    <lineage>
        <taxon>Bacteria</taxon>
        <taxon>Pseudomonadati</taxon>
        <taxon>Thermodesulfobacteriota</taxon>
        <taxon>Desulfovibrionia</taxon>
        <taxon>Desulfovibrionales</taxon>
        <taxon>Desulfovibrionaceae</taxon>
        <taxon>Desulfovibrio</taxon>
    </lineage>
</organism>
<dbReference type="InterPro" id="IPR050090">
    <property type="entry name" value="Tyrosine_recombinase_XerCD"/>
</dbReference>
<evidence type="ECO:0000256" key="5">
    <source>
        <dbReference type="ARBA" id="ARBA00022908"/>
    </source>
</evidence>
<evidence type="ECO:0000313" key="13">
    <source>
        <dbReference type="EMBL" id="HIW01442.1"/>
    </source>
</evidence>